<protein>
    <submittedName>
        <fullName evidence="1">Uncharacterized protein</fullName>
    </submittedName>
</protein>
<sequence>MAYRCKASGLSLQAADRCYWRLPDSVTKAGGKVILLAEQAPMKRLAKFASGLWHWPAKVRQSITFN</sequence>
<dbReference type="EMBL" id="CABEEZ010000033">
    <property type="protein sequence ID" value="VTR23878.1"/>
    <property type="molecule type" value="Genomic_DNA"/>
</dbReference>
<gene>
    <name evidence="1" type="ORF">NCTC12965_01879</name>
</gene>
<accession>A0A4V6KLN9</accession>
<name>A0A4V6KLN9_SERFO</name>
<organism evidence="1">
    <name type="scientific">Serratia fonticola</name>
    <dbReference type="NCBI Taxonomy" id="47917"/>
    <lineage>
        <taxon>Bacteria</taxon>
        <taxon>Pseudomonadati</taxon>
        <taxon>Pseudomonadota</taxon>
        <taxon>Gammaproteobacteria</taxon>
        <taxon>Enterobacterales</taxon>
        <taxon>Yersiniaceae</taxon>
        <taxon>Serratia</taxon>
    </lineage>
</organism>
<reference evidence="1" key="1">
    <citation type="submission" date="2019-05" db="EMBL/GenBank/DDBJ databases">
        <authorList>
            <consortium name="Pathogen Informatics"/>
        </authorList>
    </citation>
    <scope>NUCLEOTIDE SEQUENCE [LARGE SCALE GENOMIC DNA]</scope>
    <source>
        <strain evidence="1">NCTC12965</strain>
    </source>
</reference>
<evidence type="ECO:0000313" key="1">
    <source>
        <dbReference type="EMBL" id="VTR23878.1"/>
    </source>
</evidence>
<dbReference type="AlphaFoldDB" id="A0A4V6KLN9"/>
<proteinExistence type="predicted"/>